<dbReference type="Gene3D" id="2.130.10.10">
    <property type="entry name" value="YVTN repeat-like/Quinoprotein amine dehydrogenase"/>
    <property type="match status" value="1"/>
</dbReference>
<keyword evidence="1" id="KW-0853">WD repeat</keyword>
<dbReference type="GO" id="GO:0140499">
    <property type="term" value="P:negative regulation of mitotic spindle assembly checkpoint signaling"/>
    <property type="evidence" value="ECO:0007669"/>
    <property type="project" value="EnsemblFungi"/>
</dbReference>
<reference evidence="4" key="1">
    <citation type="submission" date="2016-05" db="EMBL/GenBank/DDBJ databases">
        <title>Comparative genomics of biotechnologically important yeasts.</title>
        <authorList>
            <consortium name="DOE Joint Genome Institute"/>
            <person name="Riley R."/>
            <person name="Haridas S."/>
            <person name="Wolfe K.H."/>
            <person name="Lopes M.R."/>
            <person name="Hittinger C.T."/>
            <person name="Goker M."/>
            <person name="Salamov A."/>
            <person name="Wisecaver J."/>
            <person name="Long T.M."/>
            <person name="Aerts A.L."/>
            <person name="Barry K."/>
            <person name="Choi C."/>
            <person name="Clum A."/>
            <person name="Coughlan A.Y."/>
            <person name="Deshpande S."/>
            <person name="Douglass A.P."/>
            <person name="Hanson S.J."/>
            <person name="Klenk H.-P."/>
            <person name="Labutti K."/>
            <person name="Lapidus A."/>
            <person name="Lindquist E."/>
            <person name="Lipzen A."/>
            <person name="Meier-Kolthoff J.P."/>
            <person name="Ohm R.A."/>
            <person name="Otillar R.P."/>
            <person name="Pangilinan J."/>
            <person name="Peng Y."/>
            <person name="Rokas A."/>
            <person name="Rosa C.A."/>
            <person name="Scheuner C."/>
            <person name="Sibirny A.A."/>
            <person name="Slot J.C."/>
            <person name="Stielow J.B."/>
            <person name="Sun H."/>
            <person name="Kurtzman C.P."/>
            <person name="Blackwell M."/>
            <person name="Grigoriev I.V."/>
            <person name="Jeffries T.W."/>
        </authorList>
    </citation>
    <scope>NUCLEOTIDE SEQUENCE [LARGE SCALE GENOMIC DNA]</scope>
    <source>
        <strain evidence="4">NRRL Y-2460</strain>
    </source>
</reference>
<dbReference type="InterPro" id="IPR036322">
    <property type="entry name" value="WD40_repeat_dom_sf"/>
</dbReference>
<dbReference type="GO" id="GO:1990942">
    <property type="term" value="P:mitotic metaphase chromosome recapture"/>
    <property type="evidence" value="ECO:0007669"/>
    <property type="project" value="EnsemblFungi"/>
</dbReference>
<evidence type="ECO:0000313" key="4">
    <source>
        <dbReference type="Proteomes" id="UP000094236"/>
    </source>
</evidence>
<evidence type="ECO:0000313" key="3">
    <source>
        <dbReference type="EMBL" id="ODV96864.1"/>
    </source>
</evidence>
<dbReference type="STRING" id="669874.A0A1E4TYQ3"/>
<dbReference type="InterPro" id="IPR015943">
    <property type="entry name" value="WD40/YVTN_repeat-like_dom_sf"/>
</dbReference>
<accession>A0A1E4TYQ3</accession>
<keyword evidence="2" id="KW-0677">Repeat</keyword>
<evidence type="ECO:0000256" key="1">
    <source>
        <dbReference type="ARBA" id="ARBA00022574"/>
    </source>
</evidence>
<dbReference type="Pfam" id="PF00400">
    <property type="entry name" value="WD40"/>
    <property type="match status" value="2"/>
</dbReference>
<dbReference type="Proteomes" id="UP000094236">
    <property type="component" value="Unassembled WGS sequence"/>
</dbReference>
<dbReference type="SUPFAM" id="SSF50978">
    <property type="entry name" value="WD40 repeat-like"/>
    <property type="match status" value="1"/>
</dbReference>
<dbReference type="GO" id="GO:1990298">
    <property type="term" value="C:bub1-bub3 complex"/>
    <property type="evidence" value="ECO:0007669"/>
    <property type="project" value="EnsemblFungi"/>
</dbReference>
<dbReference type="InterPro" id="IPR001680">
    <property type="entry name" value="WD40_rpt"/>
</dbReference>
<evidence type="ECO:0000256" key="2">
    <source>
        <dbReference type="ARBA" id="ARBA00022737"/>
    </source>
</evidence>
<proteinExistence type="predicted"/>
<protein>
    <recommendedName>
        <fullName evidence="5">Anaphase-promoting complex subunit 4 WD40 domain-containing protein</fullName>
    </recommendedName>
</protein>
<dbReference type="AlphaFoldDB" id="A0A1E4TYQ3"/>
<keyword evidence="4" id="KW-1185">Reference proteome</keyword>
<dbReference type="OrthoDB" id="10262475at2759"/>
<name>A0A1E4TYQ3_PACTA</name>
<evidence type="ECO:0008006" key="5">
    <source>
        <dbReference type="Google" id="ProtNLM"/>
    </source>
</evidence>
<organism evidence="3 4">
    <name type="scientific">Pachysolen tannophilus NRRL Y-2460</name>
    <dbReference type="NCBI Taxonomy" id="669874"/>
    <lineage>
        <taxon>Eukaryota</taxon>
        <taxon>Fungi</taxon>
        <taxon>Dikarya</taxon>
        <taxon>Ascomycota</taxon>
        <taxon>Saccharomycotina</taxon>
        <taxon>Pichiomycetes</taxon>
        <taxon>Pachysolenaceae</taxon>
        <taxon>Pachysolen</taxon>
    </lineage>
</organism>
<dbReference type="GO" id="GO:1990758">
    <property type="term" value="P:mitotic sister chromatid biorientation"/>
    <property type="evidence" value="ECO:0007669"/>
    <property type="project" value="EnsemblFungi"/>
</dbReference>
<dbReference type="EMBL" id="KV454012">
    <property type="protein sequence ID" value="ODV96864.1"/>
    <property type="molecule type" value="Genomic_DNA"/>
</dbReference>
<dbReference type="SMART" id="SM00320">
    <property type="entry name" value="WD40"/>
    <property type="match status" value="5"/>
</dbReference>
<dbReference type="GO" id="GO:0000776">
    <property type="term" value="C:kinetochore"/>
    <property type="evidence" value="ECO:0007669"/>
    <property type="project" value="EnsemblFungi"/>
</dbReference>
<gene>
    <name evidence="3" type="ORF">PACTADRAFT_1451</name>
</gene>
<dbReference type="PANTHER" id="PTHR10971">
    <property type="entry name" value="MRNA EXPORT FACTOR AND BUB3"/>
    <property type="match status" value="1"/>
</dbReference>
<sequence length="328" mass="36929">MSKMVELPDPPGDIITSLKLSPVYPNHLLATSIDGQIKLYDIRANTSLQVLNSTHGGILDSCFLVDSNRSFIGNSDGIISELDFINETCNKKIGKPHTNGIKSLISIDQNSLISGSWDKTFQKIDLRSPQVSEIYDLPGKVFAMDSSQDKNKIVIAMSKRLIHIYDPRFIDKPLQVRESGLRYQTRSIKCMPDNQGFVIASIEGKVAVEYFDLSNEVQSKKYAFKCHRSKDQTNTNIEQEIVSSVNSLCFGKENELFTGGSDCNVYLWNYHTKKRSRAFAFDKSVVYMNFNEKYNSLIIGCSDDSYKAIPYTSAGSKHSDSKIYIQSF</sequence>